<organism evidence="2">
    <name type="scientific">Brassica napus</name>
    <name type="common">Rape</name>
    <dbReference type="NCBI Taxonomy" id="3708"/>
    <lineage>
        <taxon>Eukaryota</taxon>
        <taxon>Viridiplantae</taxon>
        <taxon>Streptophyta</taxon>
        <taxon>Embryophyta</taxon>
        <taxon>Tracheophyta</taxon>
        <taxon>Spermatophyta</taxon>
        <taxon>Magnoliopsida</taxon>
        <taxon>eudicotyledons</taxon>
        <taxon>Gunneridae</taxon>
        <taxon>Pentapetalae</taxon>
        <taxon>rosids</taxon>
        <taxon>malvids</taxon>
        <taxon>Brassicales</taxon>
        <taxon>Brassicaceae</taxon>
        <taxon>Brassiceae</taxon>
        <taxon>Brassica</taxon>
    </lineage>
</organism>
<evidence type="ECO:0000313" key="2">
    <source>
        <dbReference type="EMBL" id="CAF1928624.1"/>
    </source>
</evidence>
<protein>
    <submittedName>
        <fullName evidence="2">(rape) hypothetical protein</fullName>
    </submittedName>
</protein>
<dbReference type="Proteomes" id="UP001295469">
    <property type="component" value="Chromosome C05"/>
</dbReference>
<dbReference type="EMBL" id="HG994369">
    <property type="protein sequence ID" value="CAF1928624.1"/>
    <property type="molecule type" value="Genomic_DNA"/>
</dbReference>
<gene>
    <name evidence="2" type="ORF">DARMORV10_C05P27600.1</name>
</gene>
<proteinExistence type="predicted"/>
<feature type="compositionally biased region" description="Polar residues" evidence="1">
    <location>
        <begin position="257"/>
        <end position="276"/>
    </location>
</feature>
<accession>A0A816KXY2</accession>
<sequence length="381" mass="43105">MDLYDDIFNDQLFQLSPLRFSSSPEPFASLTEFLQDPLLEETENVDGEAVGFINSSAITEANPSMCMLSPNLVPFPETLTLVQNQSDHHFFLNQNMLDSFEQEPGVFAMPQQSLVCNPNGCLQGYLTNGQLDQQSLFNRNTMNPFQEPNDSTMVKNGRPIEEGNSGYALPVMTQFFELPNHLQEQFLSLPSSQSYLSEPMYEHGLVASPFNMYDQQPPTLVLPNRKDRGLVPSMDKNLARTNSVPNQISVTLPLPQMPSNSTRNQGNVQERVNQPTPGIRYPTLETYARAQGLPCTKAFAPIDFNVLGRRQRNDQSRFEHGESSQRRRIFMPNRNDDNLTAANLVEERLQNTLYSPLYATLGLNIDPHLRNFTPLPKKKSK</sequence>
<name>A0A816KXY2_BRANA</name>
<feature type="region of interest" description="Disordered" evidence="1">
    <location>
        <begin position="249"/>
        <end position="279"/>
    </location>
</feature>
<reference evidence="2" key="1">
    <citation type="submission" date="2021-01" db="EMBL/GenBank/DDBJ databases">
        <authorList>
            <consortium name="Genoscope - CEA"/>
            <person name="William W."/>
        </authorList>
    </citation>
    <scope>NUCLEOTIDE SEQUENCE</scope>
</reference>
<evidence type="ECO:0000256" key="1">
    <source>
        <dbReference type="SAM" id="MobiDB-lite"/>
    </source>
</evidence>
<dbReference type="AlphaFoldDB" id="A0A816KXY2"/>